<dbReference type="RefSeq" id="WP_344827438.1">
    <property type="nucleotide sequence ID" value="NZ_BAABEZ010000022.1"/>
</dbReference>
<protein>
    <recommendedName>
        <fullName evidence="4">YhhN-like protein</fullName>
    </recommendedName>
</protein>
<reference evidence="3" key="1">
    <citation type="journal article" date="2019" name="Int. J. Syst. Evol. Microbiol.">
        <title>The Global Catalogue of Microorganisms (GCM) 10K type strain sequencing project: providing services to taxonomists for standard genome sequencing and annotation.</title>
        <authorList>
            <consortium name="The Broad Institute Genomics Platform"/>
            <consortium name="The Broad Institute Genome Sequencing Center for Infectious Disease"/>
            <person name="Wu L."/>
            <person name="Ma J."/>
        </authorList>
    </citation>
    <scope>NUCLEOTIDE SEQUENCE [LARGE SCALE GENOMIC DNA]</scope>
    <source>
        <strain evidence="3">JCM 31921</strain>
    </source>
</reference>
<keyword evidence="3" id="KW-1185">Reference proteome</keyword>
<evidence type="ECO:0000313" key="2">
    <source>
        <dbReference type="EMBL" id="GAA4457390.1"/>
    </source>
</evidence>
<name>A0ABP8MWN2_9BACT</name>
<feature type="transmembrane region" description="Helical" evidence="1">
    <location>
        <begin position="109"/>
        <end position="133"/>
    </location>
</feature>
<feature type="transmembrane region" description="Helical" evidence="1">
    <location>
        <begin position="183"/>
        <end position="203"/>
    </location>
</feature>
<gene>
    <name evidence="2" type="ORF">GCM10023092_24170</name>
</gene>
<comment type="caution">
    <text evidence="2">The sequence shown here is derived from an EMBL/GenBank/DDBJ whole genome shotgun (WGS) entry which is preliminary data.</text>
</comment>
<feature type="transmembrane region" description="Helical" evidence="1">
    <location>
        <begin position="145"/>
        <end position="163"/>
    </location>
</feature>
<keyword evidence="1" id="KW-1133">Transmembrane helix</keyword>
<feature type="transmembrane region" description="Helical" evidence="1">
    <location>
        <begin position="30"/>
        <end position="49"/>
    </location>
</feature>
<feature type="transmembrane region" description="Helical" evidence="1">
    <location>
        <begin position="55"/>
        <end position="78"/>
    </location>
</feature>
<organism evidence="2 3">
    <name type="scientific">Rurimicrobium arvi</name>
    <dbReference type="NCBI Taxonomy" id="2049916"/>
    <lineage>
        <taxon>Bacteria</taxon>
        <taxon>Pseudomonadati</taxon>
        <taxon>Bacteroidota</taxon>
        <taxon>Chitinophagia</taxon>
        <taxon>Chitinophagales</taxon>
        <taxon>Chitinophagaceae</taxon>
        <taxon>Rurimicrobium</taxon>
    </lineage>
</organism>
<feature type="transmembrane region" description="Helical" evidence="1">
    <location>
        <begin position="85"/>
        <end position="103"/>
    </location>
</feature>
<sequence>MFTKILTTLGVDAVGLFIALFLFPKLSKQYRLLAVYAIITGVAEISGSVMNEFHILNTFLFSVYGICAYIVLSFFCFTYDQNKKAYLAGIPIAIAAWVFNLYQVGPDKFLSLFFGVHALLLVMQFFVILYRTAISTDGNFLKQPVLYVSLGIIFFYGCSAHYWSVLHYFVKESRPADERLADILVLGFSNLKGIFMIICLLLAKKESQRAVCTRR</sequence>
<keyword evidence="1" id="KW-0472">Membrane</keyword>
<dbReference type="EMBL" id="BAABEZ010000022">
    <property type="protein sequence ID" value="GAA4457390.1"/>
    <property type="molecule type" value="Genomic_DNA"/>
</dbReference>
<accession>A0ABP8MWN2</accession>
<evidence type="ECO:0000256" key="1">
    <source>
        <dbReference type="SAM" id="Phobius"/>
    </source>
</evidence>
<proteinExistence type="predicted"/>
<evidence type="ECO:0008006" key="4">
    <source>
        <dbReference type="Google" id="ProtNLM"/>
    </source>
</evidence>
<feature type="transmembrane region" description="Helical" evidence="1">
    <location>
        <begin position="6"/>
        <end position="23"/>
    </location>
</feature>
<evidence type="ECO:0000313" key="3">
    <source>
        <dbReference type="Proteomes" id="UP001501410"/>
    </source>
</evidence>
<dbReference type="Proteomes" id="UP001501410">
    <property type="component" value="Unassembled WGS sequence"/>
</dbReference>
<keyword evidence="1" id="KW-0812">Transmembrane</keyword>